<evidence type="ECO:0000313" key="1">
    <source>
        <dbReference type="EMBL" id="CUI15441.1"/>
    </source>
</evidence>
<protein>
    <submittedName>
        <fullName evidence="1">Uncharacterized protein</fullName>
    </submittedName>
</protein>
<dbReference type="AlphaFoldDB" id="A0A0S4KR52"/>
<dbReference type="EMBL" id="CYKH01002148">
    <property type="protein sequence ID" value="CUI15441.1"/>
    <property type="molecule type" value="Genomic_DNA"/>
</dbReference>
<proteinExistence type="predicted"/>
<keyword evidence="2" id="KW-1185">Reference proteome</keyword>
<sequence length="335" mass="37042">MESSSPSQNVAFRSLNAAIATTFDAIAAAGSWCFERSHTAQFPPTHYCIGSSETVSTKGISGDLPRLAITVVKDSKDDVIVVAPEQGDERWTQIGRTVCAIASMVRESSKVPDAFLQNRTTPVDNQPSADIHQKLLKALREMGDATTTAKVLSCCTQGNLFPFIMFMHQWLQRYWSPRWDNNEWNTFFEEVVDQQGAPQNQERDANGVAVVSVRVRHEFISCNNSAKSRAKLSYCAVPSIEISWELIAVVTSPLASDGIQANVTIDWSINVLRVTEVFPDDDVPATTTVPWYVRAMRRCSAPLASARYRQLAHYVSEHALATLTHHRDTPLLGGG</sequence>
<reference evidence="2" key="1">
    <citation type="submission" date="2015-09" db="EMBL/GenBank/DDBJ databases">
        <authorList>
            <consortium name="Pathogen Informatics"/>
        </authorList>
    </citation>
    <scope>NUCLEOTIDE SEQUENCE [LARGE SCALE GENOMIC DNA]</scope>
    <source>
        <strain evidence="2">Lake Konstanz</strain>
    </source>
</reference>
<accession>A0A0S4KR52</accession>
<evidence type="ECO:0000313" key="2">
    <source>
        <dbReference type="Proteomes" id="UP000051952"/>
    </source>
</evidence>
<name>A0A0S4KR52_BODSA</name>
<dbReference type="VEuPathDB" id="TriTrypDB:BSAL_42390"/>
<dbReference type="Proteomes" id="UP000051952">
    <property type="component" value="Unassembled WGS sequence"/>
</dbReference>
<organism evidence="1 2">
    <name type="scientific">Bodo saltans</name>
    <name type="common">Flagellated protozoan</name>
    <dbReference type="NCBI Taxonomy" id="75058"/>
    <lineage>
        <taxon>Eukaryota</taxon>
        <taxon>Discoba</taxon>
        <taxon>Euglenozoa</taxon>
        <taxon>Kinetoplastea</taxon>
        <taxon>Metakinetoplastina</taxon>
        <taxon>Eubodonida</taxon>
        <taxon>Bodonidae</taxon>
        <taxon>Bodo</taxon>
    </lineage>
</organism>
<gene>
    <name evidence="1" type="ORF">BSAL_42390</name>
</gene>